<name>X1LSI2_9ZZZZ</name>
<gene>
    <name evidence="2" type="ORF">S06H3_21398</name>
</gene>
<accession>X1LSI2</accession>
<dbReference type="InterPro" id="IPR043519">
    <property type="entry name" value="NT_sf"/>
</dbReference>
<proteinExistence type="predicted"/>
<evidence type="ECO:0000313" key="2">
    <source>
        <dbReference type="EMBL" id="GAI05365.1"/>
    </source>
</evidence>
<dbReference type="SUPFAM" id="SSF81301">
    <property type="entry name" value="Nucleotidyltransferase"/>
    <property type="match status" value="1"/>
</dbReference>
<organism evidence="2">
    <name type="scientific">marine sediment metagenome</name>
    <dbReference type="NCBI Taxonomy" id="412755"/>
    <lineage>
        <taxon>unclassified sequences</taxon>
        <taxon>metagenomes</taxon>
        <taxon>ecological metagenomes</taxon>
    </lineage>
</organism>
<dbReference type="EMBL" id="BARV01011233">
    <property type="protein sequence ID" value="GAI05365.1"/>
    <property type="molecule type" value="Genomic_DNA"/>
</dbReference>
<evidence type="ECO:0000256" key="1">
    <source>
        <dbReference type="SAM" id="MobiDB-lite"/>
    </source>
</evidence>
<feature type="non-terminal residue" evidence="2">
    <location>
        <position position="1"/>
    </location>
</feature>
<reference evidence="2" key="1">
    <citation type="journal article" date="2014" name="Front. Microbiol.">
        <title>High frequency of phylogenetically diverse reductive dehalogenase-homologous genes in deep subseafloor sedimentary metagenomes.</title>
        <authorList>
            <person name="Kawai M."/>
            <person name="Futagami T."/>
            <person name="Toyoda A."/>
            <person name="Takaki Y."/>
            <person name="Nishi S."/>
            <person name="Hori S."/>
            <person name="Arai W."/>
            <person name="Tsubouchi T."/>
            <person name="Morono Y."/>
            <person name="Uchiyama I."/>
            <person name="Ito T."/>
            <person name="Fujiyama A."/>
            <person name="Inagaki F."/>
            <person name="Takami H."/>
        </authorList>
    </citation>
    <scope>NUCLEOTIDE SEQUENCE</scope>
    <source>
        <strain evidence="2">Expedition CK06-06</strain>
    </source>
</reference>
<sequence length="126" mass="14868">TELERPLSWSEDSLGGWSVESDDPYEGEKSMRATVGWSWLWQDVPVRSKRYYILRAYVRSDIDLLILLDREINSKLKEKTISIAYDIELEYDVVFSIIVENREFWNSPLAKTMPLHWNIDKEGVLL</sequence>
<dbReference type="Gene3D" id="2.60.120.260">
    <property type="entry name" value="Galactose-binding domain-like"/>
    <property type="match status" value="1"/>
</dbReference>
<protein>
    <submittedName>
        <fullName evidence="2">Uncharacterized protein</fullName>
    </submittedName>
</protein>
<comment type="caution">
    <text evidence="2">The sequence shown here is derived from an EMBL/GenBank/DDBJ whole genome shotgun (WGS) entry which is preliminary data.</text>
</comment>
<feature type="region of interest" description="Disordered" evidence="1">
    <location>
        <begin position="1"/>
        <end position="26"/>
    </location>
</feature>
<dbReference type="AlphaFoldDB" id="X1LSI2"/>